<accession>A0A5N6V9Y7</accession>
<keyword evidence="4" id="KW-1185">Reference proteome</keyword>
<evidence type="ECO:0000256" key="1">
    <source>
        <dbReference type="SAM" id="MobiDB-lite"/>
    </source>
</evidence>
<organism evidence="3 4">
    <name type="scientific">Aspergillus tamarii</name>
    <dbReference type="NCBI Taxonomy" id="41984"/>
    <lineage>
        <taxon>Eukaryota</taxon>
        <taxon>Fungi</taxon>
        <taxon>Dikarya</taxon>
        <taxon>Ascomycota</taxon>
        <taxon>Pezizomycotina</taxon>
        <taxon>Eurotiomycetes</taxon>
        <taxon>Eurotiomycetidae</taxon>
        <taxon>Eurotiales</taxon>
        <taxon>Aspergillaceae</taxon>
        <taxon>Aspergillus</taxon>
        <taxon>Aspergillus subgen. Circumdati</taxon>
    </lineage>
</organism>
<feature type="region of interest" description="Disordered" evidence="1">
    <location>
        <begin position="24"/>
        <end position="65"/>
    </location>
</feature>
<dbReference type="AlphaFoldDB" id="A0A5N6V9Y7"/>
<feature type="compositionally biased region" description="Low complexity" evidence="1">
    <location>
        <begin position="24"/>
        <end position="51"/>
    </location>
</feature>
<sequence length="192" mass="19759">MKSAIVSGCILAFFSASLAGAAPLSGGQSVQGSPPAQGGSQPQGGLQPQAAKLLEPPVQGGGPPLKLEDYRQITKKKKQYQGKCKIKNLSMPPPRHSCIALDQNPNAARNSWDVVCQPGTGCRYEDDDCYVTVITETDQTKPLSGRLVAEAICWGAGPKPGRPSGPGGGSLPGSPSSVGRGSRPGSPNVQNV</sequence>
<evidence type="ECO:0000313" key="4">
    <source>
        <dbReference type="Proteomes" id="UP000326950"/>
    </source>
</evidence>
<dbReference type="Proteomes" id="UP000326950">
    <property type="component" value="Unassembled WGS sequence"/>
</dbReference>
<feature type="chain" id="PRO_5024845853" evidence="2">
    <location>
        <begin position="22"/>
        <end position="192"/>
    </location>
</feature>
<reference evidence="3 4" key="1">
    <citation type="submission" date="2019-04" db="EMBL/GenBank/DDBJ databases">
        <title>Friends and foes A comparative genomics study of 23 Aspergillus species from section Flavi.</title>
        <authorList>
            <consortium name="DOE Joint Genome Institute"/>
            <person name="Kjaerbolling I."/>
            <person name="Vesth T."/>
            <person name="Frisvad J.C."/>
            <person name="Nybo J.L."/>
            <person name="Theobald S."/>
            <person name="Kildgaard S."/>
            <person name="Isbrandt T."/>
            <person name="Kuo A."/>
            <person name="Sato A."/>
            <person name="Lyhne E.K."/>
            <person name="Kogle M.E."/>
            <person name="Wiebenga A."/>
            <person name="Kun R.S."/>
            <person name="Lubbers R.J."/>
            <person name="Makela M.R."/>
            <person name="Barry K."/>
            <person name="Chovatia M."/>
            <person name="Clum A."/>
            <person name="Daum C."/>
            <person name="Haridas S."/>
            <person name="He G."/>
            <person name="LaButti K."/>
            <person name="Lipzen A."/>
            <person name="Mondo S."/>
            <person name="Riley R."/>
            <person name="Salamov A."/>
            <person name="Simmons B.A."/>
            <person name="Magnuson J.K."/>
            <person name="Henrissat B."/>
            <person name="Mortensen U.H."/>
            <person name="Larsen T.O."/>
            <person name="Devries R.P."/>
            <person name="Grigoriev I.V."/>
            <person name="Machida M."/>
            <person name="Baker S.E."/>
            <person name="Andersen M.R."/>
        </authorList>
    </citation>
    <scope>NUCLEOTIDE SEQUENCE [LARGE SCALE GENOMIC DNA]</scope>
    <source>
        <strain evidence="3 4">CBS 117626</strain>
    </source>
</reference>
<gene>
    <name evidence="3" type="ORF">BDV40DRAFT_295567</name>
</gene>
<dbReference type="EMBL" id="ML738589">
    <property type="protein sequence ID" value="KAE8167460.1"/>
    <property type="molecule type" value="Genomic_DNA"/>
</dbReference>
<evidence type="ECO:0000256" key="2">
    <source>
        <dbReference type="SAM" id="SignalP"/>
    </source>
</evidence>
<protein>
    <submittedName>
        <fullName evidence="3">Uncharacterized protein</fullName>
    </submittedName>
</protein>
<keyword evidence="2" id="KW-0732">Signal</keyword>
<feature type="region of interest" description="Disordered" evidence="1">
    <location>
        <begin position="154"/>
        <end position="192"/>
    </location>
</feature>
<name>A0A5N6V9Y7_ASPTM</name>
<proteinExistence type="predicted"/>
<evidence type="ECO:0000313" key="3">
    <source>
        <dbReference type="EMBL" id="KAE8167460.1"/>
    </source>
</evidence>
<feature type="signal peptide" evidence="2">
    <location>
        <begin position="1"/>
        <end position="21"/>
    </location>
</feature>
<feature type="compositionally biased region" description="Low complexity" evidence="1">
    <location>
        <begin position="172"/>
        <end position="192"/>
    </location>
</feature>